<reference evidence="8" key="1">
    <citation type="submission" date="2020-05" db="EMBL/GenBank/DDBJ databases">
        <authorList>
            <person name="Chiriac C."/>
            <person name="Salcher M."/>
            <person name="Ghai R."/>
            <person name="Kavagutti S V."/>
        </authorList>
    </citation>
    <scope>NUCLEOTIDE SEQUENCE</scope>
</reference>
<evidence type="ECO:0000313" key="9">
    <source>
        <dbReference type="EMBL" id="CAB4994335.1"/>
    </source>
</evidence>
<evidence type="ECO:0000256" key="7">
    <source>
        <dbReference type="SAM" id="Phobius"/>
    </source>
</evidence>
<name>A0A6J7J4L8_9ZZZZ</name>
<evidence type="ECO:0000256" key="4">
    <source>
        <dbReference type="ARBA" id="ARBA00022692"/>
    </source>
</evidence>
<evidence type="ECO:0000256" key="6">
    <source>
        <dbReference type="ARBA" id="ARBA00023136"/>
    </source>
</evidence>
<keyword evidence="3" id="KW-1003">Cell membrane</keyword>
<accession>A0A6J7J4L8</accession>
<feature type="transmembrane region" description="Helical" evidence="7">
    <location>
        <begin position="165"/>
        <end position="188"/>
    </location>
</feature>
<feature type="transmembrane region" description="Helical" evidence="7">
    <location>
        <begin position="105"/>
        <end position="122"/>
    </location>
</feature>
<feature type="transmembrane region" description="Helical" evidence="7">
    <location>
        <begin position="194"/>
        <end position="220"/>
    </location>
</feature>
<sequence>MFYQLTLPALAFMVLAAFLAGLLDAIAGGGGLIQLPALLIGLPKAEITHIFGTNKLAAVLGTSVSANVYRKQVKFNPSVIFAMGLPAFIFSMLGALLASQLPTKLMRPGVAVALALVALYTWRKPTLGHSETLRFNQKQRLLIAALAGAVIGFYDGIFGPGTGSFLMVTLVALLGFSFLSASAIAKFVNIFTNIGALLIFGFHGAILWKLGLLMGLANILGARIGAHVAIKGGSTLVRKVFLCVTVVLILKVGYDSFLALK</sequence>
<evidence type="ECO:0000256" key="2">
    <source>
        <dbReference type="ARBA" id="ARBA00022448"/>
    </source>
</evidence>
<gene>
    <name evidence="8" type="ORF">UFOPK3774_00434</name>
    <name evidence="9" type="ORF">UFOPK4049_00020</name>
</gene>
<dbReference type="EMBL" id="CAFBPB010000001">
    <property type="protein sequence ID" value="CAB4994335.1"/>
    <property type="molecule type" value="Genomic_DNA"/>
</dbReference>
<organism evidence="8">
    <name type="scientific">freshwater metagenome</name>
    <dbReference type="NCBI Taxonomy" id="449393"/>
    <lineage>
        <taxon>unclassified sequences</taxon>
        <taxon>metagenomes</taxon>
        <taxon>ecological metagenomes</taxon>
    </lineage>
</organism>
<comment type="subcellular location">
    <subcellularLocation>
        <location evidence="1">Cell membrane</location>
        <topology evidence="1">Multi-pass membrane protein</topology>
    </subcellularLocation>
</comment>
<dbReference type="EMBL" id="CAFBNG010000058">
    <property type="protein sequence ID" value="CAB4937514.1"/>
    <property type="molecule type" value="Genomic_DNA"/>
</dbReference>
<evidence type="ECO:0000256" key="1">
    <source>
        <dbReference type="ARBA" id="ARBA00004651"/>
    </source>
</evidence>
<keyword evidence="2" id="KW-0813">Transport</keyword>
<dbReference type="InterPro" id="IPR002781">
    <property type="entry name" value="TM_pro_TauE-like"/>
</dbReference>
<dbReference type="InterPro" id="IPR052017">
    <property type="entry name" value="TSUP"/>
</dbReference>
<dbReference type="Pfam" id="PF01925">
    <property type="entry name" value="TauE"/>
    <property type="match status" value="1"/>
</dbReference>
<dbReference type="GO" id="GO:0005886">
    <property type="term" value="C:plasma membrane"/>
    <property type="evidence" value="ECO:0007669"/>
    <property type="project" value="UniProtKB-SubCell"/>
</dbReference>
<proteinExistence type="predicted"/>
<feature type="transmembrane region" description="Helical" evidence="7">
    <location>
        <begin position="240"/>
        <end position="260"/>
    </location>
</feature>
<evidence type="ECO:0000256" key="3">
    <source>
        <dbReference type="ARBA" id="ARBA00022475"/>
    </source>
</evidence>
<feature type="transmembrane region" description="Helical" evidence="7">
    <location>
        <begin position="142"/>
        <end position="158"/>
    </location>
</feature>
<feature type="transmembrane region" description="Helical" evidence="7">
    <location>
        <begin position="79"/>
        <end position="98"/>
    </location>
</feature>
<keyword evidence="5 7" id="KW-1133">Transmembrane helix</keyword>
<dbReference type="AlphaFoldDB" id="A0A6J7J4L8"/>
<dbReference type="PANTHER" id="PTHR30269:SF0">
    <property type="entry name" value="MEMBRANE TRANSPORTER PROTEIN YFCA-RELATED"/>
    <property type="match status" value="1"/>
</dbReference>
<evidence type="ECO:0000313" key="8">
    <source>
        <dbReference type="EMBL" id="CAB4937514.1"/>
    </source>
</evidence>
<protein>
    <submittedName>
        <fullName evidence="8">Unannotated protein</fullName>
    </submittedName>
</protein>
<keyword evidence="6 7" id="KW-0472">Membrane</keyword>
<evidence type="ECO:0000256" key="5">
    <source>
        <dbReference type="ARBA" id="ARBA00022989"/>
    </source>
</evidence>
<dbReference type="PANTHER" id="PTHR30269">
    <property type="entry name" value="TRANSMEMBRANE PROTEIN YFCA"/>
    <property type="match status" value="1"/>
</dbReference>
<keyword evidence="4 7" id="KW-0812">Transmembrane</keyword>